<dbReference type="GO" id="GO:0004519">
    <property type="term" value="F:endonuclease activity"/>
    <property type="evidence" value="ECO:0007669"/>
    <property type="project" value="UniProtKB-KW"/>
</dbReference>
<feature type="domain" description="HNH nuclease" evidence="1">
    <location>
        <begin position="43"/>
        <end position="94"/>
    </location>
</feature>
<comment type="caution">
    <text evidence="2">The sequence shown here is derived from an EMBL/GenBank/DDBJ whole genome shotgun (WGS) entry which is preliminary data.</text>
</comment>
<name>A0ABT2XEI0_9GAMM</name>
<protein>
    <submittedName>
        <fullName evidence="2">HNH endonuclease</fullName>
    </submittedName>
</protein>
<dbReference type="Pfam" id="PF13391">
    <property type="entry name" value="HNH_2"/>
    <property type="match status" value="1"/>
</dbReference>
<keyword evidence="2" id="KW-0378">Hydrolase</keyword>
<evidence type="ECO:0000259" key="1">
    <source>
        <dbReference type="Pfam" id="PF13391"/>
    </source>
</evidence>
<organism evidence="2 3">
    <name type="scientific">Stenotrophomonas riyadhensis</name>
    <dbReference type="NCBI Taxonomy" id="2859893"/>
    <lineage>
        <taxon>Bacteria</taxon>
        <taxon>Pseudomonadati</taxon>
        <taxon>Pseudomonadota</taxon>
        <taxon>Gammaproteobacteria</taxon>
        <taxon>Lysobacterales</taxon>
        <taxon>Lysobacteraceae</taxon>
        <taxon>Stenotrophomonas</taxon>
    </lineage>
</organism>
<keyword evidence="3" id="KW-1185">Reference proteome</keyword>
<dbReference type="EMBL" id="JAHWBK010000004">
    <property type="protein sequence ID" value="MCV0324348.1"/>
    <property type="molecule type" value="Genomic_DNA"/>
</dbReference>
<evidence type="ECO:0000313" key="2">
    <source>
        <dbReference type="EMBL" id="MCV0324348.1"/>
    </source>
</evidence>
<evidence type="ECO:0000313" key="3">
    <source>
        <dbReference type="Proteomes" id="UP001208054"/>
    </source>
</evidence>
<sequence>MAKKKGADQRVEFADGVKREIAFEAHLFCVNPTCCRFTSYGTTTGKARAIAEAAHIVAASSQGPRSEVRMTEAKLKSAENGIWLCKNCHGLIDDDPSAYPIQMLRDWKKAHQTFVSKLVGKDFDIVHFELYARSRNVAQRHSFLGYIEGRRVFFDALDVEYPDQVAISLVEIRARITELSGHLSRDDFAWKRMQRMRNSIQKFLTANPHLATLRCDGGDPVFEKFCRDLASLREEIIPLVIEIAEDLEYQLGNELLDAYRHLQASRPISQIP</sequence>
<gene>
    <name evidence="2" type="ORF">KYJ44_08455</name>
</gene>
<accession>A0ABT2XEI0</accession>
<keyword evidence="2" id="KW-0540">Nuclease</keyword>
<dbReference type="InterPro" id="IPR003615">
    <property type="entry name" value="HNH_nuc"/>
</dbReference>
<proteinExistence type="predicted"/>
<reference evidence="2 3" key="1">
    <citation type="submission" date="2021-07" db="EMBL/GenBank/DDBJ databases">
        <title>Clinical implication of Pseudomonas aeruginosa: further insight on the antimicrobial resistance.</title>
        <authorList>
            <person name="Macori G."/>
            <person name="Fanning S."/>
            <person name="Alqahtani A."/>
        </authorList>
    </citation>
    <scope>NUCLEOTIDE SEQUENCE [LARGE SCALE GENOMIC DNA]</scope>
    <source>
        <strain evidence="2 3">CFS3442</strain>
    </source>
</reference>
<keyword evidence="2" id="KW-0255">Endonuclease</keyword>
<dbReference type="RefSeq" id="WP_197610170.1">
    <property type="nucleotide sequence ID" value="NZ_JAHWBK010000004.1"/>
</dbReference>
<dbReference type="Proteomes" id="UP001208054">
    <property type="component" value="Unassembled WGS sequence"/>
</dbReference>